<dbReference type="InterPro" id="IPR050237">
    <property type="entry name" value="ATP-dep_AMP-bd_enzyme"/>
</dbReference>
<dbReference type="InterPro" id="IPR020845">
    <property type="entry name" value="AMP-binding_CS"/>
</dbReference>
<evidence type="ECO:0000313" key="4">
    <source>
        <dbReference type="Proteomes" id="UP001589710"/>
    </source>
</evidence>
<dbReference type="PANTHER" id="PTHR43767:SF10">
    <property type="entry name" value="SURFACTIN SYNTHASE SUBUNIT 1"/>
    <property type="match status" value="1"/>
</dbReference>
<dbReference type="InterPro" id="IPR025110">
    <property type="entry name" value="AMP-bd_C"/>
</dbReference>
<feature type="domain" description="AMP-binding enzyme C-terminal" evidence="2">
    <location>
        <begin position="444"/>
        <end position="518"/>
    </location>
</feature>
<dbReference type="Gene3D" id="3.30.300.30">
    <property type="match status" value="1"/>
</dbReference>
<dbReference type="EMBL" id="JBHMCG010000040">
    <property type="protein sequence ID" value="MFB9572457.1"/>
    <property type="molecule type" value="Genomic_DNA"/>
</dbReference>
<dbReference type="PANTHER" id="PTHR43767">
    <property type="entry name" value="LONG-CHAIN-FATTY-ACID--COA LIGASE"/>
    <property type="match status" value="1"/>
</dbReference>
<protein>
    <submittedName>
        <fullName evidence="3">Class I adenylate-forming enzyme family protein</fullName>
    </submittedName>
</protein>
<evidence type="ECO:0000259" key="1">
    <source>
        <dbReference type="Pfam" id="PF00501"/>
    </source>
</evidence>
<dbReference type="Gene3D" id="3.40.50.12780">
    <property type="entry name" value="N-terminal domain of ligase-like"/>
    <property type="match status" value="1"/>
</dbReference>
<accession>A0ABV5R3N2</accession>
<dbReference type="SUPFAM" id="SSF56801">
    <property type="entry name" value="Acetyl-CoA synthetase-like"/>
    <property type="match status" value="1"/>
</dbReference>
<dbReference type="InterPro" id="IPR045851">
    <property type="entry name" value="AMP-bd_C_sf"/>
</dbReference>
<dbReference type="Proteomes" id="UP001589710">
    <property type="component" value="Unassembled WGS sequence"/>
</dbReference>
<sequence length="531" mass="56537">MTEISAVPPTVPQLILERAKEKPDHIALVVDGTDSLAYGEWIRASGALAHRLKTVGVRPGDRIGLYYAENDWIGYAVGHVAVYLAGGTAIALTGRLDAAEIRRRLTYCGASGVLHGAGSEPPDGAWWAEPGYERGAPAAAELSEPSERPTSSQLSDRAELSGLAEILPPAVTSDELSDILYTSGTTGDAKPVAVSHANLTYPTFAWGHLFQDVGSILCAVPLGTNAGHNALVLALTTDSAIHVLGRSDPESIASAIAGPRLELAVLPPSVAIQLLADGVLDTHDLTCLTMLMFGSASVPLGMVNKLSQALPDTRMIIGYGSTEVSPALTSLITDPWNEHKDPEYFRRPELATVGEPRRETGVKIVDAEGSPVPPGQVGEICLSSPAPPRSYYRDPEASARVFRDGWTHMGDLGSLDADGILTLHDRAADVVTREGRTVSSLRAENELYWHPDVVEAAVFGAPGPDGRTLMVAAVRLRSGGPDGSADGLRDFLAQRLPAGELPDRIVAVDELPHGPIGKVLKRELRRTRRWY</sequence>
<organism evidence="3 4">
    <name type="scientific">Streptomyces yanii</name>
    <dbReference type="NCBI Taxonomy" id="78510"/>
    <lineage>
        <taxon>Bacteria</taxon>
        <taxon>Bacillati</taxon>
        <taxon>Actinomycetota</taxon>
        <taxon>Actinomycetes</taxon>
        <taxon>Kitasatosporales</taxon>
        <taxon>Streptomycetaceae</taxon>
        <taxon>Streptomyces</taxon>
    </lineage>
</organism>
<keyword evidence="4" id="KW-1185">Reference proteome</keyword>
<dbReference type="InterPro" id="IPR000873">
    <property type="entry name" value="AMP-dep_synth/lig_dom"/>
</dbReference>
<dbReference type="RefSeq" id="WP_386143677.1">
    <property type="nucleotide sequence ID" value="NZ_JBHMCG010000040.1"/>
</dbReference>
<feature type="domain" description="AMP-dependent synthetase/ligase" evidence="1">
    <location>
        <begin position="17"/>
        <end position="392"/>
    </location>
</feature>
<gene>
    <name evidence="3" type="ORF">ACFFTL_09005</name>
</gene>
<evidence type="ECO:0000259" key="2">
    <source>
        <dbReference type="Pfam" id="PF13193"/>
    </source>
</evidence>
<comment type="caution">
    <text evidence="3">The sequence shown here is derived from an EMBL/GenBank/DDBJ whole genome shotgun (WGS) entry which is preliminary data.</text>
</comment>
<name>A0ABV5R3N2_9ACTN</name>
<dbReference type="Pfam" id="PF00501">
    <property type="entry name" value="AMP-binding"/>
    <property type="match status" value="1"/>
</dbReference>
<evidence type="ECO:0000313" key="3">
    <source>
        <dbReference type="EMBL" id="MFB9572457.1"/>
    </source>
</evidence>
<proteinExistence type="predicted"/>
<dbReference type="PROSITE" id="PS00455">
    <property type="entry name" value="AMP_BINDING"/>
    <property type="match status" value="1"/>
</dbReference>
<reference evidence="3 4" key="1">
    <citation type="submission" date="2024-09" db="EMBL/GenBank/DDBJ databases">
        <authorList>
            <person name="Sun Q."/>
            <person name="Mori K."/>
        </authorList>
    </citation>
    <scope>NUCLEOTIDE SEQUENCE [LARGE SCALE GENOMIC DNA]</scope>
    <source>
        <strain evidence="3 4">JCM 3331</strain>
    </source>
</reference>
<dbReference type="Pfam" id="PF13193">
    <property type="entry name" value="AMP-binding_C"/>
    <property type="match status" value="1"/>
</dbReference>
<dbReference type="InterPro" id="IPR042099">
    <property type="entry name" value="ANL_N_sf"/>
</dbReference>